<organism evidence="2 3">
    <name type="scientific">Haematococcus lacustris</name>
    <name type="common">Green alga</name>
    <name type="synonym">Haematococcus pluvialis</name>
    <dbReference type="NCBI Taxonomy" id="44745"/>
    <lineage>
        <taxon>Eukaryota</taxon>
        <taxon>Viridiplantae</taxon>
        <taxon>Chlorophyta</taxon>
        <taxon>core chlorophytes</taxon>
        <taxon>Chlorophyceae</taxon>
        <taxon>CS clade</taxon>
        <taxon>Chlamydomonadales</taxon>
        <taxon>Haematococcaceae</taxon>
        <taxon>Haematococcus</taxon>
    </lineage>
</organism>
<dbReference type="EMBL" id="BLLF01003258">
    <property type="protein sequence ID" value="GFH26840.1"/>
    <property type="molecule type" value="Genomic_DNA"/>
</dbReference>
<name>A0A699ZZM2_HAELA</name>
<reference evidence="2 3" key="1">
    <citation type="submission" date="2020-02" db="EMBL/GenBank/DDBJ databases">
        <title>Draft genome sequence of Haematococcus lacustris strain NIES-144.</title>
        <authorList>
            <person name="Morimoto D."/>
            <person name="Nakagawa S."/>
            <person name="Yoshida T."/>
            <person name="Sawayama S."/>
        </authorList>
    </citation>
    <scope>NUCLEOTIDE SEQUENCE [LARGE SCALE GENOMIC DNA]</scope>
    <source>
        <strain evidence="2 3">NIES-144</strain>
    </source>
</reference>
<accession>A0A699ZZM2</accession>
<sequence>MQPYRTHAALPMQPPSQLACRSHPTHAALPAHAASLPSGHAHVVAPHVLVHGLSGGCGSGCLGWHAYLAGREGMGVSVVSWRGRLKRGDLRDPGTRGEHPAGLRPLAAACPPAAASVAGLPAAAATGVVGLPVAAALGAAIQPPFVPRVVAATCSAAAATAAAGAAALPHASPSRACLPAAAAAVGAAAQPPAAVGAAVGAAAPSPAAPSGASQPAAAAVGAAAQPPASPSGATGTNHENILFNLIVAATCGPNLCSAAIRRRGGKGAGREAAGELKRGSRCVLGRCNTVAC</sequence>
<keyword evidence="3" id="KW-1185">Reference proteome</keyword>
<protein>
    <submittedName>
        <fullName evidence="2">Uncharacterized protein</fullName>
    </submittedName>
</protein>
<comment type="caution">
    <text evidence="2">The sequence shown here is derived from an EMBL/GenBank/DDBJ whole genome shotgun (WGS) entry which is preliminary data.</text>
</comment>
<feature type="region of interest" description="Disordered" evidence="1">
    <location>
        <begin position="1"/>
        <end position="21"/>
    </location>
</feature>
<proteinExistence type="predicted"/>
<dbReference type="AlphaFoldDB" id="A0A699ZZM2"/>
<evidence type="ECO:0000313" key="2">
    <source>
        <dbReference type="EMBL" id="GFH26840.1"/>
    </source>
</evidence>
<evidence type="ECO:0000256" key="1">
    <source>
        <dbReference type="SAM" id="MobiDB-lite"/>
    </source>
</evidence>
<gene>
    <name evidence="2" type="ORF">HaLaN_25058</name>
</gene>
<dbReference type="Proteomes" id="UP000485058">
    <property type="component" value="Unassembled WGS sequence"/>
</dbReference>
<evidence type="ECO:0000313" key="3">
    <source>
        <dbReference type="Proteomes" id="UP000485058"/>
    </source>
</evidence>